<dbReference type="GO" id="GO:0004332">
    <property type="term" value="F:fructose-bisphosphate aldolase activity"/>
    <property type="evidence" value="ECO:0007669"/>
    <property type="project" value="UniProtKB-EC"/>
</dbReference>
<evidence type="ECO:0000313" key="8">
    <source>
        <dbReference type="Proteomes" id="UP000000639"/>
    </source>
</evidence>
<dbReference type="eggNOG" id="COG3588">
    <property type="taxonomic scope" value="Bacteria"/>
</dbReference>
<accession>A1SY29</accession>
<keyword evidence="4" id="KW-0324">Glycolysis</keyword>
<dbReference type="STRING" id="357804.Ping_2682"/>
<evidence type="ECO:0000256" key="6">
    <source>
        <dbReference type="ARBA" id="ARBA00029799"/>
    </source>
</evidence>
<dbReference type="EC" id="4.1.2.13" evidence="3"/>
<proteinExistence type="inferred from homology"/>
<dbReference type="SUPFAM" id="SSF51569">
    <property type="entry name" value="Aldolase"/>
    <property type="match status" value="1"/>
</dbReference>
<dbReference type="OrthoDB" id="9793595at2"/>
<dbReference type="KEGG" id="pin:Ping_2682"/>
<dbReference type="Gene3D" id="3.20.20.70">
    <property type="entry name" value="Aldolase class I"/>
    <property type="match status" value="1"/>
</dbReference>
<dbReference type="UniPathway" id="UPA00109">
    <property type="reaction ID" value="UER00183"/>
</dbReference>
<dbReference type="RefSeq" id="WP_011770951.1">
    <property type="nucleotide sequence ID" value="NC_008709.1"/>
</dbReference>
<evidence type="ECO:0000256" key="4">
    <source>
        <dbReference type="ARBA" id="ARBA00023152"/>
    </source>
</evidence>
<dbReference type="NCBIfam" id="NF003784">
    <property type="entry name" value="PRK05377.1"/>
    <property type="match status" value="1"/>
</dbReference>
<evidence type="ECO:0000313" key="7">
    <source>
        <dbReference type="EMBL" id="ABM04394.1"/>
    </source>
</evidence>
<sequence length="299" mass="33404">MNKEQFEKMHSGKGFVAALDQSGGSTPKALAKYGLGEDAYKDSQEMFKLVHEMRVRIIKAPAFNSENILASILFEVTMDSKIDGLYSGDYLWEKKGIIPLLKVDKGLLEKENGVQLMKNIDNLPSLLDKAVDRHIFGTKMRSLILEANETGIVEVVKQQFEIAKKIIARGLVPILEPEVDINANEKEKCEKILHDALKAQIEKLSKDEFIMLKLTIPNKADLYLDLTKYNCVIRVLALSGGYAQDEANKLLAKNHNMIASFSRALSQGLSANQSDANFNQTIQKSIQNIYAASIKKESK</sequence>
<comment type="similarity">
    <text evidence="2">Belongs to the class I fructose-bisphosphate aldolase family.</text>
</comment>
<dbReference type="InterPro" id="IPR013785">
    <property type="entry name" value="Aldolase_TIM"/>
</dbReference>
<dbReference type="PANTHER" id="PTHR11627">
    <property type="entry name" value="FRUCTOSE-BISPHOSPHATE ALDOLASE"/>
    <property type="match status" value="1"/>
</dbReference>
<evidence type="ECO:0000256" key="3">
    <source>
        <dbReference type="ARBA" id="ARBA00013068"/>
    </source>
</evidence>
<dbReference type="Pfam" id="PF00274">
    <property type="entry name" value="Glycolytic"/>
    <property type="match status" value="1"/>
</dbReference>
<evidence type="ECO:0000256" key="5">
    <source>
        <dbReference type="ARBA" id="ARBA00023239"/>
    </source>
</evidence>
<reference evidence="7 8" key="1">
    <citation type="submission" date="2007-01" db="EMBL/GenBank/DDBJ databases">
        <title>Complete sequence of Psychromonas ingrahamii 37.</title>
        <authorList>
            <consortium name="US DOE Joint Genome Institute"/>
            <person name="Copeland A."/>
            <person name="Lucas S."/>
            <person name="Lapidus A."/>
            <person name="Barry K."/>
            <person name="Detter J.C."/>
            <person name="Glavina del Rio T."/>
            <person name="Hammon N."/>
            <person name="Israni S."/>
            <person name="Dalin E."/>
            <person name="Tice H."/>
            <person name="Pitluck S."/>
            <person name="Thompson L.S."/>
            <person name="Brettin T."/>
            <person name="Bruce D."/>
            <person name="Han C."/>
            <person name="Tapia R."/>
            <person name="Schmutz J."/>
            <person name="Larimer F."/>
            <person name="Land M."/>
            <person name="Hauser L."/>
            <person name="Kyrpides N."/>
            <person name="Ivanova N."/>
            <person name="Staley J."/>
            <person name="Richardson P."/>
        </authorList>
    </citation>
    <scope>NUCLEOTIDE SEQUENCE [LARGE SCALE GENOMIC DNA]</scope>
    <source>
        <strain evidence="7 8">37</strain>
    </source>
</reference>
<name>A1SY29_PSYIN</name>
<comment type="pathway">
    <text evidence="1">Carbohydrate degradation; glycolysis; D-glyceraldehyde 3-phosphate and glycerone phosphate from D-glucose: step 4/4.</text>
</comment>
<protein>
    <recommendedName>
        <fullName evidence="3">fructose-bisphosphate aldolase</fullName>
        <ecNumber evidence="3">4.1.2.13</ecNumber>
    </recommendedName>
    <alternativeName>
        <fullName evidence="6">Fructose-bisphosphate aldolase class I</fullName>
    </alternativeName>
</protein>
<dbReference type="Proteomes" id="UP000000639">
    <property type="component" value="Chromosome"/>
</dbReference>
<dbReference type="GO" id="GO:0006096">
    <property type="term" value="P:glycolytic process"/>
    <property type="evidence" value="ECO:0007669"/>
    <property type="project" value="UniProtKB-UniPathway"/>
</dbReference>
<gene>
    <name evidence="7" type="ordered locus">Ping_2682</name>
</gene>
<dbReference type="HOGENOM" id="CLU_081560_0_0_6"/>
<dbReference type="InterPro" id="IPR000741">
    <property type="entry name" value="FBA_I"/>
</dbReference>
<keyword evidence="8" id="KW-1185">Reference proteome</keyword>
<evidence type="ECO:0000256" key="2">
    <source>
        <dbReference type="ARBA" id="ARBA00010387"/>
    </source>
</evidence>
<organism evidence="7 8">
    <name type="scientific">Psychromonas ingrahamii (strain DSM 17664 / CCUG 51855 / 37)</name>
    <dbReference type="NCBI Taxonomy" id="357804"/>
    <lineage>
        <taxon>Bacteria</taxon>
        <taxon>Pseudomonadati</taxon>
        <taxon>Pseudomonadota</taxon>
        <taxon>Gammaproteobacteria</taxon>
        <taxon>Alteromonadales</taxon>
        <taxon>Psychromonadaceae</taxon>
        <taxon>Psychromonas</taxon>
    </lineage>
</organism>
<dbReference type="AlphaFoldDB" id="A1SY29"/>
<evidence type="ECO:0000256" key="1">
    <source>
        <dbReference type="ARBA" id="ARBA00004714"/>
    </source>
</evidence>
<keyword evidence="5 7" id="KW-0456">Lyase</keyword>
<dbReference type="EMBL" id="CP000510">
    <property type="protein sequence ID" value="ABM04394.1"/>
    <property type="molecule type" value="Genomic_DNA"/>
</dbReference>